<dbReference type="AlphaFoldDB" id="A0A7G2CA82"/>
<dbReference type="VEuPathDB" id="TriTrypDB:ADEAN_000342900"/>
<evidence type="ECO:0000313" key="1">
    <source>
        <dbReference type="EMBL" id="CAD2215971.1"/>
    </source>
</evidence>
<proteinExistence type="predicted"/>
<dbReference type="Proteomes" id="UP000515908">
    <property type="component" value="Chromosome 06"/>
</dbReference>
<gene>
    <name evidence="1" type="ORF">ADEAN_000342900</name>
</gene>
<reference evidence="1 2" key="1">
    <citation type="submission" date="2020-08" db="EMBL/GenBank/DDBJ databases">
        <authorList>
            <person name="Newling K."/>
            <person name="Davey J."/>
            <person name="Forrester S."/>
        </authorList>
    </citation>
    <scope>NUCLEOTIDE SEQUENCE [LARGE SCALE GENOMIC DNA]</scope>
    <source>
        <strain evidence="2">Crithidia deanei Carvalho (ATCC PRA-265)</strain>
    </source>
</reference>
<protein>
    <submittedName>
        <fullName evidence="1">Uncharacterized protein</fullName>
    </submittedName>
</protein>
<name>A0A7G2CA82_9TRYP</name>
<keyword evidence="2" id="KW-1185">Reference proteome</keyword>
<organism evidence="1 2">
    <name type="scientific">Angomonas deanei</name>
    <dbReference type="NCBI Taxonomy" id="59799"/>
    <lineage>
        <taxon>Eukaryota</taxon>
        <taxon>Discoba</taxon>
        <taxon>Euglenozoa</taxon>
        <taxon>Kinetoplastea</taxon>
        <taxon>Metakinetoplastina</taxon>
        <taxon>Trypanosomatida</taxon>
        <taxon>Trypanosomatidae</taxon>
        <taxon>Strigomonadinae</taxon>
        <taxon>Angomonas</taxon>
    </lineage>
</organism>
<evidence type="ECO:0000313" key="2">
    <source>
        <dbReference type="Proteomes" id="UP000515908"/>
    </source>
</evidence>
<sequence>MAQNFAFSSTCLWPQLAQKGARVTTGSSGTVLLTLWGADLRVVLGFVAGTCCIAPRLLRRTWRCWEDSSVDFSNFSVVLVDAFTTSGLSSFSAGCRRRRVLSIRRDFSCSAAFSRCLRDWIASCLRLSDTSVAPRRVFVSRAREVFSRLLGSSERVDRRLGLHEAAGRRTGVGATAEPLLRTGVLDCTRSRLRAPRFTGVGRAAGGLYVRVAAGAARSPLPSVSLVDSPPFAQTRGRISVAGSALAIAALVAGGPPRRRHVYGWEKRRRGGGSSRHCQSGS</sequence>
<accession>A0A7G2CA82</accession>
<dbReference type="EMBL" id="LR877150">
    <property type="protein sequence ID" value="CAD2215971.1"/>
    <property type="molecule type" value="Genomic_DNA"/>
</dbReference>